<feature type="region of interest" description="Disordered" evidence="1">
    <location>
        <begin position="316"/>
        <end position="419"/>
    </location>
</feature>
<dbReference type="PANTHER" id="PTHR16019">
    <property type="entry name" value="SYNAPSE-ASSOCIATED PROTEIN"/>
    <property type="match status" value="1"/>
</dbReference>
<feature type="compositionally biased region" description="Acidic residues" evidence="1">
    <location>
        <begin position="357"/>
        <end position="369"/>
    </location>
</feature>
<proteinExistence type="predicted"/>
<feature type="compositionally biased region" description="Acidic residues" evidence="1">
    <location>
        <begin position="251"/>
        <end position="261"/>
    </location>
</feature>
<dbReference type="InterPro" id="IPR035925">
    <property type="entry name" value="BSD_dom_sf"/>
</dbReference>
<comment type="caution">
    <text evidence="3">The sequence shown here is derived from an EMBL/GenBank/DDBJ whole genome shotgun (WGS) entry which is preliminary data.</text>
</comment>
<feature type="domain" description="BSD" evidence="2">
    <location>
        <begin position="175"/>
        <end position="227"/>
    </location>
</feature>
<feature type="region of interest" description="Disordered" evidence="1">
    <location>
        <begin position="251"/>
        <end position="271"/>
    </location>
</feature>
<dbReference type="InterPro" id="IPR051494">
    <property type="entry name" value="BSD_domain-containing"/>
</dbReference>
<feature type="region of interest" description="Disordered" evidence="1">
    <location>
        <begin position="1"/>
        <end position="42"/>
    </location>
</feature>
<evidence type="ECO:0000313" key="4">
    <source>
        <dbReference type="Proteomes" id="UP001632038"/>
    </source>
</evidence>
<reference evidence="4" key="1">
    <citation type="journal article" date="2024" name="IScience">
        <title>Strigolactones Initiate the Formation of Haustorium-like Structures in Castilleja.</title>
        <authorList>
            <person name="Buerger M."/>
            <person name="Peterson D."/>
            <person name="Chory J."/>
        </authorList>
    </citation>
    <scope>NUCLEOTIDE SEQUENCE [LARGE SCALE GENOMIC DNA]</scope>
</reference>
<dbReference type="Proteomes" id="UP001632038">
    <property type="component" value="Unassembled WGS sequence"/>
</dbReference>
<accession>A0ABD3E4B5</accession>
<feature type="compositionally biased region" description="Basic and acidic residues" evidence="1">
    <location>
        <begin position="13"/>
        <end position="24"/>
    </location>
</feature>
<dbReference type="SUPFAM" id="SSF140383">
    <property type="entry name" value="BSD domain-like"/>
    <property type="match status" value="1"/>
</dbReference>
<dbReference type="Pfam" id="PF03909">
    <property type="entry name" value="BSD"/>
    <property type="match status" value="1"/>
</dbReference>
<feature type="compositionally biased region" description="Polar residues" evidence="1">
    <location>
        <begin position="377"/>
        <end position="386"/>
    </location>
</feature>
<evidence type="ECO:0000256" key="1">
    <source>
        <dbReference type="SAM" id="MobiDB-lite"/>
    </source>
</evidence>
<keyword evidence="4" id="KW-1185">Reference proteome</keyword>
<dbReference type="InterPro" id="IPR005607">
    <property type="entry name" value="BSD_dom"/>
</dbReference>
<evidence type="ECO:0000259" key="2">
    <source>
        <dbReference type="PROSITE" id="PS50858"/>
    </source>
</evidence>
<dbReference type="Gene3D" id="1.10.3970.10">
    <property type="entry name" value="BSD domain"/>
    <property type="match status" value="1"/>
</dbReference>
<evidence type="ECO:0000313" key="3">
    <source>
        <dbReference type="EMBL" id="KAL3647914.1"/>
    </source>
</evidence>
<gene>
    <name evidence="3" type="ORF">CASFOL_008882</name>
</gene>
<dbReference type="PANTHER" id="PTHR16019:SF5">
    <property type="entry name" value="BSD DOMAIN-CONTAINING PROTEIN 1"/>
    <property type="match status" value="1"/>
</dbReference>
<organism evidence="3 4">
    <name type="scientific">Castilleja foliolosa</name>
    <dbReference type="NCBI Taxonomy" id="1961234"/>
    <lineage>
        <taxon>Eukaryota</taxon>
        <taxon>Viridiplantae</taxon>
        <taxon>Streptophyta</taxon>
        <taxon>Embryophyta</taxon>
        <taxon>Tracheophyta</taxon>
        <taxon>Spermatophyta</taxon>
        <taxon>Magnoliopsida</taxon>
        <taxon>eudicotyledons</taxon>
        <taxon>Gunneridae</taxon>
        <taxon>Pentapetalae</taxon>
        <taxon>asterids</taxon>
        <taxon>lamiids</taxon>
        <taxon>Lamiales</taxon>
        <taxon>Orobanchaceae</taxon>
        <taxon>Pedicularideae</taxon>
        <taxon>Castillejinae</taxon>
        <taxon>Castilleja</taxon>
    </lineage>
</organism>
<dbReference type="SMART" id="SM00751">
    <property type="entry name" value="BSD"/>
    <property type="match status" value="1"/>
</dbReference>
<dbReference type="PROSITE" id="PS50858">
    <property type="entry name" value="BSD"/>
    <property type="match status" value="1"/>
</dbReference>
<dbReference type="AlphaFoldDB" id="A0ABD3E4B5"/>
<name>A0ABD3E4B5_9LAMI</name>
<feature type="compositionally biased region" description="Acidic residues" evidence="1">
    <location>
        <begin position="397"/>
        <end position="419"/>
    </location>
</feature>
<protein>
    <recommendedName>
        <fullName evidence="2">BSD domain-containing protein</fullName>
    </recommendedName>
</protein>
<dbReference type="EMBL" id="JAVIJP010000009">
    <property type="protein sequence ID" value="KAL3647914.1"/>
    <property type="molecule type" value="Genomic_DNA"/>
</dbReference>
<sequence>MNFFKSILSEDPDPPKPDNLHKSDPSSPLKSSHDDSDSEEAADRWSFGGLIKNLAIDSVIETYRKDLEEFGSGLKKETEILRETASRAVKDLPASVEASASAAHGALDGVLKSTAEIISKESLFSASDGESETPGTNRSFNSARYSWFDSQLGAIQSDSATFCEDPEDAEEYKKWKLGFELEKNRDEIDDLIGENGDLESAYKRFVPNAGDPDTFWFRYFYRVDKLKQQESVRLNLVKRAISINDDEELSWDVDDEDDNDNGENQANLKNGDNVNVVIDKNLKQEDLNVESHDVNVGDGEKSNLVGSKGIIVDSSMSDKEVKPEVVAEVKTDEKVKSENEKSDNEEKVSNQPKVKDEDFDWDEIEDIGGSDEKKVESSGQIGSPNRTELKKRLCSVENDDGDDDLSWDIEDDDEPVKKT</sequence>
<feature type="compositionally biased region" description="Basic and acidic residues" evidence="1">
    <location>
        <begin position="316"/>
        <end position="356"/>
    </location>
</feature>